<dbReference type="Gene3D" id="3.30.460.10">
    <property type="entry name" value="Beta Polymerase, domain 2"/>
    <property type="match status" value="1"/>
</dbReference>
<sequence length="293" mass="35036">MKNNKQETLNILVYSDIFHYPLTKKEIYERGKIEMADVEICLRTLIQENKVFLFGDFYTLQNNKEIVENRLKRNALAQEFMIRAKLITKIIINFPFIRGILLSGSMSKNCMDEDSDIDFFIITEPGKLWVAHLFCSLFKKIFLLNDKKYFCYNFFLDSDHLRIDHESIYTAMEIKTLIPLYGYSYYELLLKQNEWANNYFPNQSVLSNVDVAKKQTYIQKIIEFCLNNPIGDFIDREFLTWSIKRRRKRLEPKLFANPNFYTNLQSHIAKAHITDTYPNIIKEYCRKVKEYSY</sequence>
<organism evidence="1 2">
    <name type="scientific">Spirosoma arboris</name>
    <dbReference type="NCBI Taxonomy" id="2682092"/>
    <lineage>
        <taxon>Bacteria</taxon>
        <taxon>Pseudomonadati</taxon>
        <taxon>Bacteroidota</taxon>
        <taxon>Cytophagia</taxon>
        <taxon>Cytophagales</taxon>
        <taxon>Cytophagaceae</taxon>
        <taxon>Spirosoma</taxon>
    </lineage>
</organism>
<accession>A0A7K1SNJ3</accession>
<dbReference type="InterPro" id="IPR043519">
    <property type="entry name" value="NT_sf"/>
</dbReference>
<dbReference type="SUPFAM" id="SSF81301">
    <property type="entry name" value="Nucleotidyltransferase"/>
    <property type="match status" value="1"/>
</dbReference>
<gene>
    <name evidence="1" type="ORF">GO755_35340</name>
</gene>
<proteinExistence type="predicted"/>
<evidence type="ECO:0008006" key="3">
    <source>
        <dbReference type="Google" id="ProtNLM"/>
    </source>
</evidence>
<dbReference type="EMBL" id="WPIN01000022">
    <property type="protein sequence ID" value="MVM35351.1"/>
    <property type="molecule type" value="Genomic_DNA"/>
</dbReference>
<evidence type="ECO:0000313" key="1">
    <source>
        <dbReference type="EMBL" id="MVM35351.1"/>
    </source>
</evidence>
<dbReference type="RefSeq" id="WP_157590163.1">
    <property type="nucleotide sequence ID" value="NZ_WPIN01000022.1"/>
</dbReference>
<reference evidence="1 2" key="1">
    <citation type="submission" date="2019-12" db="EMBL/GenBank/DDBJ databases">
        <title>Spirosoma sp. HMF4905 genome sequencing and assembly.</title>
        <authorList>
            <person name="Kang H."/>
            <person name="Cha I."/>
            <person name="Kim H."/>
            <person name="Joh K."/>
        </authorList>
    </citation>
    <scope>NUCLEOTIDE SEQUENCE [LARGE SCALE GENOMIC DNA]</scope>
    <source>
        <strain evidence="1 2">HMF4905</strain>
    </source>
</reference>
<name>A0A7K1SNJ3_9BACT</name>
<comment type="caution">
    <text evidence="1">The sequence shown here is derived from an EMBL/GenBank/DDBJ whole genome shotgun (WGS) entry which is preliminary data.</text>
</comment>
<protein>
    <recommendedName>
        <fullName evidence="3">Polymerase nucleotidyl transferase domain-containing protein</fullName>
    </recommendedName>
</protein>
<keyword evidence="2" id="KW-1185">Reference proteome</keyword>
<evidence type="ECO:0000313" key="2">
    <source>
        <dbReference type="Proteomes" id="UP000436006"/>
    </source>
</evidence>
<dbReference type="AlphaFoldDB" id="A0A7K1SNJ3"/>
<dbReference type="Proteomes" id="UP000436006">
    <property type="component" value="Unassembled WGS sequence"/>
</dbReference>